<dbReference type="GO" id="GO:0051087">
    <property type="term" value="F:protein-folding chaperone binding"/>
    <property type="evidence" value="ECO:0007669"/>
    <property type="project" value="InterPro"/>
</dbReference>
<name>A0A6A6VY74_9PEZI</name>
<dbReference type="SUPFAM" id="SSF49764">
    <property type="entry name" value="HSP20-like chaperones"/>
    <property type="match status" value="1"/>
</dbReference>
<organism evidence="6 7">
    <name type="scientific">Pseudovirgaria hyperparasitica</name>
    <dbReference type="NCBI Taxonomy" id="470096"/>
    <lineage>
        <taxon>Eukaryota</taxon>
        <taxon>Fungi</taxon>
        <taxon>Dikarya</taxon>
        <taxon>Ascomycota</taxon>
        <taxon>Pezizomycotina</taxon>
        <taxon>Dothideomycetes</taxon>
        <taxon>Dothideomycetes incertae sedis</taxon>
        <taxon>Acrospermales</taxon>
        <taxon>Acrospermaceae</taxon>
        <taxon>Pseudovirgaria</taxon>
    </lineage>
</organism>
<dbReference type="AlphaFoldDB" id="A0A6A6VY74"/>
<dbReference type="Gene3D" id="1.25.40.10">
    <property type="entry name" value="Tetratricopeptide repeat domain"/>
    <property type="match status" value="1"/>
</dbReference>
<dbReference type="InterPro" id="IPR007052">
    <property type="entry name" value="CS_dom"/>
</dbReference>
<dbReference type="PANTHER" id="PTHR45862">
    <property type="entry name" value="PROTEIN SGT1 HOMOLOG"/>
    <property type="match status" value="1"/>
</dbReference>
<reference evidence="6" key="1">
    <citation type="journal article" date="2020" name="Stud. Mycol.">
        <title>101 Dothideomycetes genomes: a test case for predicting lifestyles and emergence of pathogens.</title>
        <authorList>
            <person name="Haridas S."/>
            <person name="Albert R."/>
            <person name="Binder M."/>
            <person name="Bloem J."/>
            <person name="Labutti K."/>
            <person name="Salamov A."/>
            <person name="Andreopoulos B."/>
            <person name="Baker S."/>
            <person name="Barry K."/>
            <person name="Bills G."/>
            <person name="Bluhm B."/>
            <person name="Cannon C."/>
            <person name="Castanera R."/>
            <person name="Culley D."/>
            <person name="Daum C."/>
            <person name="Ezra D."/>
            <person name="Gonzalez J."/>
            <person name="Henrissat B."/>
            <person name="Kuo A."/>
            <person name="Liang C."/>
            <person name="Lipzen A."/>
            <person name="Lutzoni F."/>
            <person name="Magnuson J."/>
            <person name="Mondo S."/>
            <person name="Nolan M."/>
            <person name="Ohm R."/>
            <person name="Pangilinan J."/>
            <person name="Park H.-J."/>
            <person name="Ramirez L."/>
            <person name="Alfaro M."/>
            <person name="Sun H."/>
            <person name="Tritt A."/>
            <person name="Yoshinaga Y."/>
            <person name="Zwiers L.-H."/>
            <person name="Turgeon B."/>
            <person name="Goodwin S."/>
            <person name="Spatafora J."/>
            <person name="Crous P."/>
            <person name="Grigoriev I."/>
        </authorList>
    </citation>
    <scope>NUCLEOTIDE SEQUENCE</scope>
    <source>
        <strain evidence="6">CBS 121739</strain>
    </source>
</reference>
<dbReference type="InterPro" id="IPR011990">
    <property type="entry name" value="TPR-like_helical_dom_sf"/>
</dbReference>
<protein>
    <submittedName>
        <fullName evidence="6">SGS-domain-containing protein</fullName>
    </submittedName>
</protein>
<feature type="region of interest" description="Disordered" evidence="3">
    <location>
        <begin position="196"/>
        <end position="267"/>
    </location>
</feature>
<feature type="domain" description="SGS" evidence="4">
    <location>
        <begin position="224"/>
        <end position="329"/>
    </location>
</feature>
<dbReference type="Pfam" id="PF05002">
    <property type="entry name" value="SGS"/>
    <property type="match status" value="1"/>
</dbReference>
<dbReference type="Proteomes" id="UP000799437">
    <property type="component" value="Unassembled WGS sequence"/>
</dbReference>
<dbReference type="EMBL" id="ML996579">
    <property type="protein sequence ID" value="KAF2754766.1"/>
    <property type="molecule type" value="Genomic_DNA"/>
</dbReference>
<evidence type="ECO:0000259" key="4">
    <source>
        <dbReference type="PROSITE" id="PS51048"/>
    </source>
</evidence>
<dbReference type="PROSITE" id="PS51048">
    <property type="entry name" value="SGS"/>
    <property type="match status" value="1"/>
</dbReference>
<proteinExistence type="inferred from homology"/>
<dbReference type="OrthoDB" id="1898560at2759"/>
<dbReference type="SUPFAM" id="SSF48452">
    <property type="entry name" value="TPR-like"/>
    <property type="match status" value="1"/>
</dbReference>
<evidence type="ECO:0000256" key="1">
    <source>
        <dbReference type="ARBA" id="ARBA00008509"/>
    </source>
</evidence>
<evidence type="ECO:0000256" key="2">
    <source>
        <dbReference type="PROSITE-ProRule" id="PRU00339"/>
    </source>
</evidence>
<evidence type="ECO:0000256" key="3">
    <source>
        <dbReference type="SAM" id="MobiDB-lite"/>
    </source>
</evidence>
<feature type="domain" description="CS" evidence="5">
    <location>
        <begin position="104"/>
        <end position="196"/>
    </location>
</feature>
<dbReference type="InterPro" id="IPR008978">
    <property type="entry name" value="HSP20-like_chaperone"/>
</dbReference>
<dbReference type="CDD" id="cd06466">
    <property type="entry name" value="p23_CS_SGT1_like"/>
    <property type="match status" value="1"/>
</dbReference>
<dbReference type="PROSITE" id="PS50005">
    <property type="entry name" value="TPR"/>
    <property type="match status" value="1"/>
</dbReference>
<dbReference type="PROSITE" id="PS51203">
    <property type="entry name" value="CS"/>
    <property type="match status" value="1"/>
</dbReference>
<dbReference type="InterPro" id="IPR007699">
    <property type="entry name" value="SGS_dom"/>
</dbReference>
<feature type="repeat" description="TPR" evidence="2">
    <location>
        <begin position="4"/>
        <end position="33"/>
    </location>
</feature>
<feature type="region of interest" description="Disordered" evidence="3">
    <location>
        <begin position="291"/>
        <end position="329"/>
    </location>
</feature>
<dbReference type="Gene3D" id="2.60.40.790">
    <property type="match status" value="1"/>
</dbReference>
<feature type="compositionally biased region" description="Basic and acidic residues" evidence="3">
    <location>
        <begin position="232"/>
        <end position="258"/>
    </location>
</feature>
<keyword evidence="2" id="KW-0802">TPR repeat</keyword>
<evidence type="ECO:0000259" key="5">
    <source>
        <dbReference type="PROSITE" id="PS51203"/>
    </source>
</evidence>
<dbReference type="Pfam" id="PF04969">
    <property type="entry name" value="CS"/>
    <property type="match status" value="1"/>
</dbReference>
<accession>A0A6A6VY74</accession>
<dbReference type="GeneID" id="54480218"/>
<keyword evidence="7" id="KW-1185">Reference proteome</keyword>
<gene>
    <name evidence="6" type="ORF">EJ05DRAFT_132669</name>
</gene>
<sequence length="329" mass="37031">MDEAQLGKIALEAKQYDEAIELYTKAIAKQPNAVDYYIARSQASHRRSPPNRVQALADADKAVNLATTRQRREAIFESQQQRFICLYGLERRRSCCFKYGNRKSPKIKPTWLENQENMTIELLNARGVPKDQAVVDIQERSVSINFPLADSSSTYEYNVDPLFSAIDPSQSSYSVTPNKIFVVLKKVSPGYWKRLEGVDDGSTAPTPAPRIPQEVLTGRPSAPAYPTSSRKGPKDWDKVVKEATRKEPKEGEKGQNKEEYDDLDLEDGGDDVNFFFKKLFADADPDTRKAMMKSYQESNGTALSTNWAEVSKGKVETSPPDGMEAKKWN</sequence>
<dbReference type="InterPro" id="IPR019734">
    <property type="entry name" value="TPR_rpt"/>
</dbReference>
<dbReference type="InterPro" id="IPR044563">
    <property type="entry name" value="Sgt1-like"/>
</dbReference>
<evidence type="ECO:0000313" key="7">
    <source>
        <dbReference type="Proteomes" id="UP000799437"/>
    </source>
</evidence>
<feature type="compositionally biased region" description="Polar residues" evidence="3">
    <location>
        <begin position="295"/>
        <end position="308"/>
    </location>
</feature>
<comment type="similarity">
    <text evidence="1">Belongs to the SGT1 family.</text>
</comment>
<evidence type="ECO:0000313" key="6">
    <source>
        <dbReference type="EMBL" id="KAF2754766.1"/>
    </source>
</evidence>
<dbReference type="RefSeq" id="XP_033597217.1">
    <property type="nucleotide sequence ID" value="XM_033739164.1"/>
</dbReference>